<dbReference type="InterPro" id="IPR020904">
    <property type="entry name" value="Sc_DH/Rdtase_CS"/>
</dbReference>
<evidence type="ECO:0000256" key="1">
    <source>
        <dbReference type="ARBA" id="ARBA00006484"/>
    </source>
</evidence>
<reference evidence="5" key="1">
    <citation type="submission" date="2022-07" db="EMBL/GenBank/DDBJ databases">
        <title>Phylogenomic reconstructions and comparative analyses of Kickxellomycotina fungi.</title>
        <authorList>
            <person name="Reynolds N.K."/>
            <person name="Stajich J.E."/>
            <person name="Barry K."/>
            <person name="Grigoriev I.V."/>
            <person name="Crous P."/>
            <person name="Smith M.E."/>
        </authorList>
    </citation>
    <scope>NUCLEOTIDE SEQUENCE</scope>
    <source>
        <strain evidence="5">NRRL 1565</strain>
    </source>
</reference>
<proteinExistence type="inferred from homology"/>
<dbReference type="PRINTS" id="PR00080">
    <property type="entry name" value="SDRFAMILY"/>
</dbReference>
<dbReference type="PANTHER" id="PTHR44169:SF6">
    <property type="entry name" value="NADPH-DEPENDENT 1-ACYLDIHYDROXYACETONE PHOSPHATE REDUCTASE"/>
    <property type="match status" value="1"/>
</dbReference>
<evidence type="ECO:0000256" key="2">
    <source>
        <dbReference type="ARBA" id="ARBA00022857"/>
    </source>
</evidence>
<dbReference type="Proteomes" id="UP001140094">
    <property type="component" value="Unassembled WGS sequence"/>
</dbReference>
<dbReference type="InterPro" id="IPR036291">
    <property type="entry name" value="NAD(P)-bd_dom_sf"/>
</dbReference>
<keyword evidence="3" id="KW-0560">Oxidoreductase</keyword>
<dbReference type="Gene3D" id="3.40.50.720">
    <property type="entry name" value="NAD(P)-binding Rossmann-like Domain"/>
    <property type="match status" value="1"/>
</dbReference>
<protein>
    <recommendedName>
        <fullName evidence="7">NAD(P)-binding protein</fullName>
    </recommendedName>
</protein>
<keyword evidence="2" id="KW-0521">NADP</keyword>
<comment type="caution">
    <text evidence="5">The sequence shown here is derived from an EMBL/GenBank/DDBJ whole genome shotgun (WGS) entry which is preliminary data.</text>
</comment>
<dbReference type="InterPro" id="IPR002347">
    <property type="entry name" value="SDR_fam"/>
</dbReference>
<evidence type="ECO:0000313" key="5">
    <source>
        <dbReference type="EMBL" id="KAJ2807312.1"/>
    </source>
</evidence>
<keyword evidence="6" id="KW-1185">Reference proteome</keyword>
<gene>
    <name evidence="5" type="ORF">H4R20_001338</name>
</gene>
<evidence type="ECO:0000313" key="6">
    <source>
        <dbReference type="Proteomes" id="UP001140094"/>
    </source>
</evidence>
<dbReference type="FunFam" id="3.40.50.720:FF:000261">
    <property type="entry name" value="NADPH-dependent 1-acyldihydroxyacetone phosphate reductase"/>
    <property type="match status" value="1"/>
</dbReference>
<dbReference type="OrthoDB" id="2102561at2759"/>
<comment type="similarity">
    <text evidence="1 4">Belongs to the short-chain dehydrogenases/reductases (SDR) family.</text>
</comment>
<dbReference type="GO" id="GO:0005783">
    <property type="term" value="C:endoplasmic reticulum"/>
    <property type="evidence" value="ECO:0007669"/>
    <property type="project" value="TreeGrafter"/>
</dbReference>
<evidence type="ECO:0000256" key="4">
    <source>
        <dbReference type="RuleBase" id="RU000363"/>
    </source>
</evidence>
<dbReference type="PANTHER" id="PTHR44169">
    <property type="entry name" value="NADPH-DEPENDENT 1-ACYLDIHYDROXYACETONE PHOSPHATE REDUCTASE"/>
    <property type="match status" value="1"/>
</dbReference>
<dbReference type="EMBL" id="JANBUO010000119">
    <property type="protein sequence ID" value="KAJ2807312.1"/>
    <property type="molecule type" value="Genomic_DNA"/>
</dbReference>
<accession>A0A9W8HZD2</accession>
<dbReference type="Pfam" id="PF00106">
    <property type="entry name" value="adh_short"/>
    <property type="match status" value="1"/>
</dbReference>
<dbReference type="PROSITE" id="PS00061">
    <property type="entry name" value="ADH_SHORT"/>
    <property type="match status" value="1"/>
</dbReference>
<name>A0A9W8HZD2_9FUNG</name>
<organism evidence="5 6">
    <name type="scientific">Coemansia guatemalensis</name>
    <dbReference type="NCBI Taxonomy" id="2761395"/>
    <lineage>
        <taxon>Eukaryota</taxon>
        <taxon>Fungi</taxon>
        <taxon>Fungi incertae sedis</taxon>
        <taxon>Zoopagomycota</taxon>
        <taxon>Kickxellomycotina</taxon>
        <taxon>Kickxellomycetes</taxon>
        <taxon>Kickxellales</taxon>
        <taxon>Kickxellaceae</taxon>
        <taxon>Coemansia</taxon>
    </lineage>
</organism>
<dbReference type="GO" id="GO:0016491">
    <property type="term" value="F:oxidoreductase activity"/>
    <property type="evidence" value="ECO:0007669"/>
    <property type="project" value="UniProtKB-KW"/>
</dbReference>
<dbReference type="PRINTS" id="PR00081">
    <property type="entry name" value="GDHRDH"/>
</dbReference>
<sequence>MTDDRRVVLLTGCSAGGIGHHLAIEFAARGCRVYASARNTERLCGLEEHGISLVQLDVTSDDSVRSAVAQVLSEASRIDILVNNAGLICAGPVVDTDIALVRDAFDTNVLGVARVCTAVTPSMIAQGQEGLIVNVGSVSGYAATPWVGYYCATKAALHTMSDAMRMELAPFGLRVVVVAPGAVKSNLASHRDVSLSDQSPFLPATQAIRDRATFSQSGNPTPPDTLAKVVVPQLLARNPRPYITYGRHATMTWLLYYVPMFIRDSLLARRFGTRSLAAGATCPVTHQSGTIAAVYLYHYPSTIERLYAFFSNIL</sequence>
<dbReference type="SUPFAM" id="SSF51735">
    <property type="entry name" value="NAD(P)-binding Rossmann-fold domains"/>
    <property type="match status" value="1"/>
</dbReference>
<dbReference type="CDD" id="cd05374">
    <property type="entry name" value="17beta-HSD-like_SDR_c"/>
    <property type="match status" value="1"/>
</dbReference>
<dbReference type="AlphaFoldDB" id="A0A9W8HZD2"/>
<evidence type="ECO:0000256" key="3">
    <source>
        <dbReference type="ARBA" id="ARBA00023002"/>
    </source>
</evidence>
<evidence type="ECO:0008006" key="7">
    <source>
        <dbReference type="Google" id="ProtNLM"/>
    </source>
</evidence>